<dbReference type="PANTHER" id="PTHR21237:SF23">
    <property type="entry name" value="GRPE PROTEIN HOMOLOG, MITOCHONDRIAL"/>
    <property type="match status" value="1"/>
</dbReference>
<dbReference type="PANTHER" id="PTHR21237">
    <property type="entry name" value="GRPE PROTEIN"/>
    <property type="match status" value="1"/>
</dbReference>
<comment type="subcellular location">
    <subcellularLocation>
        <location evidence="3">Cytoplasm</location>
    </subcellularLocation>
</comment>
<evidence type="ECO:0000256" key="5">
    <source>
        <dbReference type="SAM" id="Coils"/>
    </source>
</evidence>
<dbReference type="SUPFAM" id="SSF58014">
    <property type="entry name" value="Coiled-coil domain of nucleotide exchange factor GrpE"/>
    <property type="match status" value="1"/>
</dbReference>
<evidence type="ECO:0000313" key="7">
    <source>
        <dbReference type="EMBL" id="MDN4517225.1"/>
    </source>
</evidence>
<evidence type="ECO:0000256" key="1">
    <source>
        <dbReference type="ARBA" id="ARBA00009054"/>
    </source>
</evidence>
<keyword evidence="3" id="KW-0346">Stress response</keyword>
<sequence length="180" mass="19967">MSSPTEPQSANPQAPPDDAANGPQPVEPLEDSVEARWAAEREQLEDRWRRALADLDNLRKRYARELDQQRESERSKVAGAWLPIVDDLERALAHAGDQSQAIVAGVRSILDQALHVLEQLGYPRDDEAGVPFDPQRHEVVGVVTEPDREPGTVMEVVRPGYGRGAQQLRPAAVVVSQREE</sequence>
<dbReference type="Gene3D" id="2.30.22.10">
    <property type="entry name" value="Head domain of nucleotide exchange factor GrpE"/>
    <property type="match status" value="1"/>
</dbReference>
<keyword evidence="5" id="KW-0175">Coiled coil</keyword>
<dbReference type="InterPro" id="IPR013805">
    <property type="entry name" value="GrpE_CC"/>
</dbReference>
<proteinExistence type="inferred from homology"/>
<evidence type="ECO:0000256" key="4">
    <source>
        <dbReference type="RuleBase" id="RU004478"/>
    </source>
</evidence>
<comment type="subunit">
    <text evidence="3">Homodimer.</text>
</comment>
<dbReference type="InterPro" id="IPR009012">
    <property type="entry name" value="GrpE_head"/>
</dbReference>
<feature type="coiled-coil region" evidence="5">
    <location>
        <begin position="41"/>
        <end position="75"/>
    </location>
</feature>
<name>A0ABT8H8Y2_MYCAO</name>
<evidence type="ECO:0000256" key="6">
    <source>
        <dbReference type="SAM" id="MobiDB-lite"/>
    </source>
</evidence>
<keyword evidence="3" id="KW-0963">Cytoplasm</keyword>
<evidence type="ECO:0000256" key="2">
    <source>
        <dbReference type="ARBA" id="ARBA00023186"/>
    </source>
</evidence>
<dbReference type="InterPro" id="IPR000740">
    <property type="entry name" value="GrpE"/>
</dbReference>
<organism evidence="7 8">
    <name type="scientific">Mycolicibacterium austroafricanum</name>
    <name type="common">Mycobacterium austroafricanum</name>
    <dbReference type="NCBI Taxonomy" id="39687"/>
    <lineage>
        <taxon>Bacteria</taxon>
        <taxon>Bacillati</taxon>
        <taxon>Actinomycetota</taxon>
        <taxon>Actinomycetes</taxon>
        <taxon>Mycobacteriales</taxon>
        <taxon>Mycobacteriaceae</taxon>
        <taxon>Mycolicibacterium</taxon>
    </lineage>
</organism>
<dbReference type="EMBL" id="JAUHTC010000022">
    <property type="protein sequence ID" value="MDN4517225.1"/>
    <property type="molecule type" value="Genomic_DNA"/>
</dbReference>
<keyword evidence="2 3" id="KW-0143">Chaperone</keyword>
<evidence type="ECO:0000313" key="8">
    <source>
        <dbReference type="Proteomes" id="UP001172687"/>
    </source>
</evidence>
<evidence type="ECO:0000256" key="3">
    <source>
        <dbReference type="HAMAP-Rule" id="MF_01151"/>
    </source>
</evidence>
<dbReference type="Pfam" id="PF01025">
    <property type="entry name" value="GrpE"/>
    <property type="match status" value="1"/>
</dbReference>
<dbReference type="RefSeq" id="WP_084055192.1">
    <property type="nucleotide sequence ID" value="NZ_JAUHTC010000022.1"/>
</dbReference>
<protein>
    <recommendedName>
        <fullName evidence="3">Protein GrpE</fullName>
    </recommendedName>
    <alternativeName>
        <fullName evidence="3">HSP-70 cofactor</fullName>
    </alternativeName>
</protein>
<dbReference type="HAMAP" id="MF_01151">
    <property type="entry name" value="GrpE"/>
    <property type="match status" value="1"/>
</dbReference>
<feature type="region of interest" description="Disordered" evidence="6">
    <location>
        <begin position="1"/>
        <end position="33"/>
    </location>
</feature>
<dbReference type="CDD" id="cd00446">
    <property type="entry name" value="GrpE"/>
    <property type="match status" value="1"/>
</dbReference>
<comment type="caution">
    <text evidence="7">The sequence shown here is derived from an EMBL/GenBank/DDBJ whole genome shotgun (WGS) entry which is preliminary data.</text>
</comment>
<dbReference type="PRINTS" id="PR00773">
    <property type="entry name" value="GRPEPROTEIN"/>
</dbReference>
<dbReference type="Proteomes" id="UP001172687">
    <property type="component" value="Unassembled WGS sequence"/>
</dbReference>
<dbReference type="Gene3D" id="3.90.20.20">
    <property type="match status" value="1"/>
</dbReference>
<dbReference type="SUPFAM" id="SSF51064">
    <property type="entry name" value="Head domain of nucleotide exchange factor GrpE"/>
    <property type="match status" value="1"/>
</dbReference>
<comment type="similarity">
    <text evidence="1 3 4">Belongs to the GrpE family.</text>
</comment>
<comment type="function">
    <text evidence="3">Participates actively in the response to hyperosmotic and heat shock by preventing the aggregation of stress-denatured proteins, in association with DnaK and GrpE. It is the nucleotide exchange factor for DnaK and may function as a thermosensor. Unfolded proteins bind initially to DnaJ; upon interaction with the DnaJ-bound protein, DnaK hydrolyzes its bound ATP, resulting in the formation of a stable complex. GrpE releases ADP from DnaK; ATP binding to DnaK triggers the release of the substrate protein, thus completing the reaction cycle. Several rounds of ATP-dependent interactions between DnaJ, DnaK and GrpE are required for fully efficient folding.</text>
</comment>
<accession>A0ABT8H8Y2</accession>
<reference evidence="7" key="1">
    <citation type="submission" date="2023-07" db="EMBL/GenBank/DDBJ databases">
        <title>Degradation of tert-butanol by M. austroafricanum TBA100.</title>
        <authorList>
            <person name="Helbich S."/>
            <person name="Vainshtein Y."/>
        </authorList>
    </citation>
    <scope>NUCLEOTIDE SEQUENCE</scope>
    <source>
        <strain evidence="7">TBA100</strain>
    </source>
</reference>
<keyword evidence="8" id="KW-1185">Reference proteome</keyword>
<feature type="compositionally biased region" description="Low complexity" evidence="6">
    <location>
        <begin position="7"/>
        <end position="24"/>
    </location>
</feature>
<gene>
    <name evidence="3" type="primary">grpE</name>
    <name evidence="7" type="ORF">QYF68_05220</name>
</gene>